<evidence type="ECO:0000313" key="3">
    <source>
        <dbReference type="EMBL" id="CAI2368821.1"/>
    </source>
</evidence>
<dbReference type="PANTHER" id="PTHR33664:SF1">
    <property type="entry name" value="DYNEIN AXONEMAL ASSEMBLY FACTOR 9"/>
    <property type="match status" value="1"/>
</dbReference>
<organism evidence="3 4">
    <name type="scientific">Euplotes crassus</name>
    <dbReference type="NCBI Taxonomy" id="5936"/>
    <lineage>
        <taxon>Eukaryota</taxon>
        <taxon>Sar</taxon>
        <taxon>Alveolata</taxon>
        <taxon>Ciliophora</taxon>
        <taxon>Intramacronucleata</taxon>
        <taxon>Spirotrichea</taxon>
        <taxon>Hypotrichia</taxon>
        <taxon>Euplotida</taxon>
        <taxon>Euplotidae</taxon>
        <taxon>Moneuplotes</taxon>
    </lineage>
</organism>
<dbReference type="Gene3D" id="3.40.50.300">
    <property type="entry name" value="P-loop containing nucleotide triphosphate hydrolases"/>
    <property type="match status" value="1"/>
</dbReference>
<dbReference type="InterPro" id="IPR027417">
    <property type="entry name" value="P-loop_NTPase"/>
</dbReference>
<feature type="coiled-coil region" evidence="1">
    <location>
        <begin position="1005"/>
        <end position="1037"/>
    </location>
</feature>
<dbReference type="Proteomes" id="UP001295684">
    <property type="component" value="Unassembled WGS sequence"/>
</dbReference>
<sequence>MFLASSDPLFTGHYSRLYNAKYFRNRVLRIQKLCTEFQYDSVLLVCGIDTYHDKEMKKFGNWLLHGCSGYDITNSPLNDQFSDTFCVISKDSFQAYTTPKGYPELARLSALIQNRNIYCLTPSEEANQELNEIKKISKFYEFVCDKPTIGLPAREVKATETFANELVMIEKWPICQSYGLDLVGEGFFTMKHSVKNIREALNLIYREYDSFAIHTVIYDEVPKNGHHFYDNFFSFLRDTPQKRIEKSEKSLIEALMFRYEFGLVGSVEENKREDEFPVPRVLFGENTNKEYHELSCDEQLWKINKENPDRLPVHMTLEYVERRSSLRFARTYMLSNCAINYMSGYVLDDEKEIEGNRDGKFSEQAARFISHAYISMIKAFDRLKELYFQEKIEKKDYHKAAYVCFIKACECELGLEVNQLKGIFPPSGFTIDIIKYNAMGEEVKSQDSTYLTLHMIRMQQKNITVNKGKEDLGSIIYGDSFYQTSGKSLNITNNIPKMISVYTTPKHYQNLDTNWFLEKGMRCERMGTRVFSILDCEGIYPVKSTYQDAIPNFILQGNLIVYENTVIFEDSWLHNFIVDIVDIEKVTFYISKDTWAEIQVADNSSLPMNTICEKKFYVNIKNNLYSKNMNILCEKLGEEKVEKVSQNFEQSSELFQTLEFKNYRIFTSTNKQTVYTGYLDFELFQEEYEMFMEYSMISMFNQIRNKTFVSYSQFEDIWNNAQISKKSLSALSEKTKLILVSGIPGSGKTTLGLYLSKIFNVENINSSTFVLPVQESTGFASKEFLDKLLEHTDTKTVVAVIPSYHHLKKAIFEFKKDPRFDETFDLQHVITRVSAKNFYRHKNRNMYQFLLENCLKGICDAIIFERGGVELTEFQSMRKQLCEVNDDANILNVEGRTFKFNDLEAILTKKHTKYSLLYGKYLYGFEKEGKSQYYLENAVSGHYFKFKVPLSVDTLKKRFHKIFNNPIMDYKELVPEDEQRCDFESTVDSSTDISSADEKENIEYEETGSERIERYRKKKEEQEKKRIQADLEQEKMLIAEMKIIKSAMKPEPVIIERMKGLFLPENEEEDNDYRIISNFTEIKLKSCKNSHKRLHESELGFLVYGKNITEEKFKDIMNAFRTQLRSLYPRRTVKSITEQEIKMLEEKYFGECMPSNFFHDGYTYVDEDGNRQYSHPNLEKLIEVFIEKENAKIADYNRGVQKEWKQDKEKYN</sequence>
<evidence type="ECO:0000313" key="4">
    <source>
        <dbReference type="Proteomes" id="UP001295684"/>
    </source>
</evidence>
<feature type="domain" description="DAAF9 N-terminal" evidence="2">
    <location>
        <begin position="21"/>
        <end position="205"/>
    </location>
</feature>
<protein>
    <recommendedName>
        <fullName evidence="2">DAAF9 N-terminal domain-containing protein</fullName>
    </recommendedName>
</protein>
<dbReference type="AlphaFoldDB" id="A0AAD1UJ72"/>
<gene>
    <name evidence="3" type="ORF">ECRASSUSDP1_LOCUS10117</name>
</gene>
<evidence type="ECO:0000259" key="2">
    <source>
        <dbReference type="Pfam" id="PF23281"/>
    </source>
</evidence>
<reference evidence="3" key="1">
    <citation type="submission" date="2023-07" db="EMBL/GenBank/DDBJ databases">
        <authorList>
            <consortium name="AG Swart"/>
            <person name="Singh M."/>
            <person name="Singh A."/>
            <person name="Seah K."/>
            <person name="Emmerich C."/>
        </authorList>
    </citation>
    <scope>NUCLEOTIDE SEQUENCE</scope>
    <source>
        <strain evidence="3">DP1</strain>
    </source>
</reference>
<keyword evidence="1" id="KW-0175">Coiled coil</keyword>
<dbReference type="EMBL" id="CAMPGE010009963">
    <property type="protein sequence ID" value="CAI2368821.1"/>
    <property type="molecule type" value="Genomic_DNA"/>
</dbReference>
<dbReference type="InterPro" id="IPR040342">
    <property type="entry name" value="DNAAF9"/>
</dbReference>
<dbReference type="PANTHER" id="PTHR33664">
    <property type="entry name" value="RCG26366"/>
    <property type="match status" value="1"/>
</dbReference>
<proteinExistence type="predicted"/>
<accession>A0AAD1UJ72</accession>
<name>A0AAD1UJ72_EUPCR</name>
<dbReference type="SUPFAM" id="SSF52540">
    <property type="entry name" value="P-loop containing nucleoside triphosphate hydrolases"/>
    <property type="match status" value="1"/>
</dbReference>
<dbReference type="InterPro" id="IPR056498">
    <property type="entry name" value="DAAF9_N"/>
</dbReference>
<keyword evidence="4" id="KW-1185">Reference proteome</keyword>
<dbReference type="Pfam" id="PF23281">
    <property type="entry name" value="DAAF9_N"/>
    <property type="match status" value="1"/>
</dbReference>
<evidence type="ECO:0000256" key="1">
    <source>
        <dbReference type="SAM" id="Coils"/>
    </source>
</evidence>
<comment type="caution">
    <text evidence="3">The sequence shown here is derived from an EMBL/GenBank/DDBJ whole genome shotgun (WGS) entry which is preliminary data.</text>
</comment>